<evidence type="ECO:0000256" key="10">
    <source>
        <dbReference type="ARBA" id="ARBA00023114"/>
    </source>
</evidence>
<feature type="transmembrane region" description="Helical" evidence="15">
    <location>
        <begin position="248"/>
        <end position="267"/>
    </location>
</feature>
<gene>
    <name evidence="18" type="ORF">HMPREF9420_0641</name>
</gene>
<evidence type="ECO:0000256" key="4">
    <source>
        <dbReference type="ARBA" id="ARBA00022452"/>
    </source>
</evidence>
<comment type="similarity">
    <text evidence="2">Belongs to the BexD/CtrA/VexA family.</text>
</comment>
<evidence type="ECO:0000313" key="19">
    <source>
        <dbReference type="Proteomes" id="UP000003874"/>
    </source>
</evidence>
<dbReference type="Pfam" id="PF22461">
    <property type="entry name" value="SLBB_2"/>
    <property type="match status" value="1"/>
</dbReference>
<keyword evidence="9" id="KW-0406">Ion transport</keyword>
<dbReference type="AlphaFoldDB" id="E6MMC3"/>
<dbReference type="InterPro" id="IPR054765">
    <property type="entry name" value="SLBB_dom"/>
</dbReference>
<dbReference type="Proteomes" id="UP000003874">
    <property type="component" value="Unassembled WGS sequence"/>
</dbReference>
<keyword evidence="8" id="KW-0625">Polysaccharide transport</keyword>
<keyword evidence="3" id="KW-0813">Transport</keyword>
<dbReference type="PANTHER" id="PTHR33619">
    <property type="entry name" value="POLYSACCHARIDE EXPORT PROTEIN GFCE-RELATED"/>
    <property type="match status" value="1"/>
</dbReference>
<evidence type="ECO:0000259" key="17">
    <source>
        <dbReference type="Pfam" id="PF22461"/>
    </source>
</evidence>
<evidence type="ECO:0000256" key="15">
    <source>
        <dbReference type="SAM" id="Phobius"/>
    </source>
</evidence>
<evidence type="ECO:0000256" key="11">
    <source>
        <dbReference type="ARBA" id="ARBA00023136"/>
    </source>
</evidence>
<dbReference type="GO" id="GO:0015288">
    <property type="term" value="F:porin activity"/>
    <property type="evidence" value="ECO:0007669"/>
    <property type="project" value="UniProtKB-KW"/>
</dbReference>
<evidence type="ECO:0000256" key="8">
    <source>
        <dbReference type="ARBA" id="ARBA00023047"/>
    </source>
</evidence>
<evidence type="ECO:0000256" key="13">
    <source>
        <dbReference type="ARBA" id="ARBA00023237"/>
    </source>
</evidence>
<keyword evidence="12" id="KW-0564">Palmitate</keyword>
<feature type="domain" description="SLBB" evidence="17">
    <location>
        <begin position="150"/>
        <end position="230"/>
    </location>
</feature>
<reference evidence="18 19" key="1">
    <citation type="submission" date="2010-12" db="EMBL/GenBank/DDBJ databases">
        <authorList>
            <person name="Muzny D."/>
            <person name="Qin X."/>
            <person name="Deng J."/>
            <person name="Jiang H."/>
            <person name="Liu Y."/>
            <person name="Qu J."/>
            <person name="Song X.-Z."/>
            <person name="Zhang L."/>
            <person name="Thornton R."/>
            <person name="Coyle M."/>
            <person name="Francisco L."/>
            <person name="Jackson L."/>
            <person name="Javaid M."/>
            <person name="Korchina V."/>
            <person name="Kovar C."/>
            <person name="Mata R."/>
            <person name="Mathew T."/>
            <person name="Ngo R."/>
            <person name="Nguyen L."/>
            <person name="Nguyen N."/>
            <person name="Okwuonu G."/>
            <person name="Ongeri F."/>
            <person name="Pham C."/>
            <person name="Simmons D."/>
            <person name="Wilczek-Boney K."/>
            <person name="Hale W."/>
            <person name="Jakkamsetti A."/>
            <person name="Pham P."/>
            <person name="Ruth R."/>
            <person name="San Lucas F."/>
            <person name="Warren J."/>
            <person name="Zhang J."/>
            <person name="Zhao Z."/>
            <person name="Zhou C."/>
            <person name="Zhu D."/>
            <person name="Lee S."/>
            <person name="Bess C."/>
            <person name="Blankenburg K."/>
            <person name="Forbes L."/>
            <person name="Fu Q."/>
            <person name="Gubbala S."/>
            <person name="Hirani K."/>
            <person name="Jayaseelan J.C."/>
            <person name="Lara F."/>
            <person name="Munidasa M."/>
            <person name="Palculict T."/>
            <person name="Patil S."/>
            <person name="Pu L.-L."/>
            <person name="Saada N."/>
            <person name="Tang L."/>
            <person name="Weissenberger G."/>
            <person name="Zhu Y."/>
            <person name="Hemphill L."/>
            <person name="Shang Y."/>
            <person name="Youmans B."/>
            <person name="Ayvaz T."/>
            <person name="Ross M."/>
            <person name="Santibanez J."/>
            <person name="Aqrawi P."/>
            <person name="Gross S."/>
            <person name="Joshi V."/>
            <person name="Fowler G."/>
            <person name="Nazareth L."/>
            <person name="Reid J."/>
            <person name="Worley K."/>
            <person name="Petrosino J."/>
            <person name="Highlander S."/>
            <person name="Gibbs R."/>
        </authorList>
    </citation>
    <scope>NUCLEOTIDE SEQUENCE [LARGE SCALE GENOMIC DNA]</scope>
    <source>
        <strain evidence="18 19">DSM 15606</strain>
    </source>
</reference>
<dbReference type="InterPro" id="IPR003715">
    <property type="entry name" value="Poly_export_N"/>
</dbReference>
<dbReference type="GO" id="GO:0046930">
    <property type="term" value="C:pore complex"/>
    <property type="evidence" value="ECO:0007669"/>
    <property type="project" value="UniProtKB-KW"/>
</dbReference>
<dbReference type="Pfam" id="PF02563">
    <property type="entry name" value="Poly_export"/>
    <property type="match status" value="1"/>
</dbReference>
<keyword evidence="5" id="KW-0762">Sugar transport</keyword>
<sequence>MQRFNLPTKDMKKSLASLLFLVALLLLSGCASVKKVPYFQNIDQVDLAASKDLYNAHIMPKDLLTISVNTINPTVSAPFNLSTTASSGASSTAQGYLVDNAGNINFPVLGKIHVAGLTKEQCEDLIKNKITPYLSADEKPVVTVRTSSYRVTVIGEVNAPKVIPVSTEQMSVIEAIAQAGDLTVYGKRDNIILLREKSDGSKEFHRLNLNDANIVNSPYYYLQQNDVIYVEPNKVKARNSIIGSSTSLWFSFVGIVTSLASLLATVLR</sequence>
<dbReference type="PROSITE" id="PS51257">
    <property type="entry name" value="PROKAR_LIPOPROTEIN"/>
    <property type="match status" value="1"/>
</dbReference>
<dbReference type="eggNOG" id="COG1596">
    <property type="taxonomic scope" value="Bacteria"/>
</dbReference>
<evidence type="ECO:0000259" key="16">
    <source>
        <dbReference type="Pfam" id="PF02563"/>
    </source>
</evidence>
<dbReference type="STRING" id="888832.HMPREF9420_0641"/>
<dbReference type="Gene3D" id="3.30.1950.10">
    <property type="entry name" value="wza like domain"/>
    <property type="match status" value="1"/>
</dbReference>
<name>E6MMC3_9BACT</name>
<evidence type="ECO:0000256" key="5">
    <source>
        <dbReference type="ARBA" id="ARBA00022597"/>
    </source>
</evidence>
<evidence type="ECO:0000256" key="6">
    <source>
        <dbReference type="ARBA" id="ARBA00022692"/>
    </source>
</evidence>
<evidence type="ECO:0000256" key="12">
    <source>
        <dbReference type="ARBA" id="ARBA00023139"/>
    </source>
</evidence>
<keyword evidence="6 15" id="KW-0812">Transmembrane</keyword>
<evidence type="ECO:0000256" key="9">
    <source>
        <dbReference type="ARBA" id="ARBA00023065"/>
    </source>
</evidence>
<dbReference type="PANTHER" id="PTHR33619:SF3">
    <property type="entry name" value="POLYSACCHARIDE EXPORT PROTEIN GFCE-RELATED"/>
    <property type="match status" value="1"/>
</dbReference>
<comment type="subcellular location">
    <subcellularLocation>
        <location evidence="1">Cell outer membrane</location>
        <topology evidence="1">Multi-pass membrane protein</topology>
    </subcellularLocation>
</comment>
<accession>E6MMC3</accession>
<keyword evidence="11 15" id="KW-0472">Membrane</keyword>
<keyword evidence="15" id="KW-1133">Transmembrane helix</keyword>
<keyword evidence="19" id="KW-1185">Reference proteome</keyword>
<evidence type="ECO:0000256" key="2">
    <source>
        <dbReference type="ARBA" id="ARBA00009450"/>
    </source>
</evidence>
<dbReference type="GO" id="GO:0006811">
    <property type="term" value="P:monoatomic ion transport"/>
    <property type="evidence" value="ECO:0007669"/>
    <property type="project" value="UniProtKB-KW"/>
</dbReference>
<feature type="domain" description="Polysaccharide export protein N-terminal" evidence="16">
    <location>
        <begin position="54"/>
        <end position="145"/>
    </location>
</feature>
<dbReference type="GO" id="GO:0009279">
    <property type="term" value="C:cell outer membrane"/>
    <property type="evidence" value="ECO:0007669"/>
    <property type="project" value="UniProtKB-SubCell"/>
</dbReference>
<keyword evidence="13" id="KW-0998">Cell outer membrane</keyword>
<keyword evidence="10" id="KW-0626">Porin</keyword>
<evidence type="ECO:0000256" key="1">
    <source>
        <dbReference type="ARBA" id="ARBA00004571"/>
    </source>
</evidence>
<keyword evidence="14" id="KW-0449">Lipoprotein</keyword>
<evidence type="ECO:0000313" key="18">
    <source>
        <dbReference type="EMBL" id="EFV05222.1"/>
    </source>
</evidence>
<evidence type="ECO:0000256" key="3">
    <source>
        <dbReference type="ARBA" id="ARBA00022448"/>
    </source>
</evidence>
<keyword evidence="4" id="KW-1134">Transmembrane beta strand</keyword>
<organism evidence="18 19">
    <name type="scientific">Segatella salivae DSM 15606</name>
    <dbReference type="NCBI Taxonomy" id="888832"/>
    <lineage>
        <taxon>Bacteria</taxon>
        <taxon>Pseudomonadati</taxon>
        <taxon>Bacteroidota</taxon>
        <taxon>Bacteroidia</taxon>
        <taxon>Bacteroidales</taxon>
        <taxon>Prevotellaceae</taxon>
        <taxon>Segatella</taxon>
    </lineage>
</organism>
<dbReference type="HOGENOM" id="CLU_038343_1_0_10"/>
<keyword evidence="7" id="KW-0732">Signal</keyword>
<evidence type="ECO:0000256" key="14">
    <source>
        <dbReference type="ARBA" id="ARBA00023288"/>
    </source>
</evidence>
<dbReference type="GO" id="GO:0015159">
    <property type="term" value="F:polysaccharide transmembrane transporter activity"/>
    <property type="evidence" value="ECO:0007669"/>
    <property type="project" value="InterPro"/>
</dbReference>
<dbReference type="EMBL" id="AEQO01000070">
    <property type="protein sequence ID" value="EFV05222.1"/>
    <property type="molecule type" value="Genomic_DNA"/>
</dbReference>
<evidence type="ECO:0000256" key="7">
    <source>
        <dbReference type="ARBA" id="ARBA00022729"/>
    </source>
</evidence>
<protein>
    <submittedName>
        <fullName evidence="18">Polysaccharide biosynthesis/export protein</fullName>
    </submittedName>
</protein>
<proteinExistence type="inferred from homology"/>
<comment type="caution">
    <text evidence="18">The sequence shown here is derived from an EMBL/GenBank/DDBJ whole genome shotgun (WGS) entry which is preliminary data.</text>
</comment>
<dbReference type="InterPro" id="IPR049712">
    <property type="entry name" value="Poly_export"/>
</dbReference>